<dbReference type="AlphaFoldDB" id="A0A0E9SL21"/>
<name>A0A0E9SL21_ANGAN</name>
<sequence>MSLFPFLLSVRQIQLLRPSLSSLQFLFFVHKALFMFYMFRTHRLYPQPNFLS</sequence>
<protein>
    <submittedName>
        <fullName evidence="2">Uncharacterized protein</fullName>
    </submittedName>
</protein>
<evidence type="ECO:0000256" key="1">
    <source>
        <dbReference type="SAM" id="Phobius"/>
    </source>
</evidence>
<keyword evidence="1" id="KW-0472">Membrane</keyword>
<evidence type="ECO:0000313" key="2">
    <source>
        <dbReference type="EMBL" id="JAH41350.1"/>
    </source>
</evidence>
<proteinExistence type="predicted"/>
<reference evidence="2" key="2">
    <citation type="journal article" date="2015" name="Fish Shellfish Immunol.">
        <title>Early steps in the European eel (Anguilla anguilla)-Vibrio vulnificus interaction in the gills: Role of the RtxA13 toxin.</title>
        <authorList>
            <person name="Callol A."/>
            <person name="Pajuelo D."/>
            <person name="Ebbesson L."/>
            <person name="Teles M."/>
            <person name="MacKenzie S."/>
            <person name="Amaro C."/>
        </authorList>
    </citation>
    <scope>NUCLEOTIDE SEQUENCE</scope>
</reference>
<reference evidence="2" key="1">
    <citation type="submission" date="2014-11" db="EMBL/GenBank/DDBJ databases">
        <authorList>
            <person name="Amaro Gonzalez C."/>
        </authorList>
    </citation>
    <scope>NUCLEOTIDE SEQUENCE</scope>
</reference>
<organism evidence="2">
    <name type="scientific">Anguilla anguilla</name>
    <name type="common">European freshwater eel</name>
    <name type="synonym">Muraena anguilla</name>
    <dbReference type="NCBI Taxonomy" id="7936"/>
    <lineage>
        <taxon>Eukaryota</taxon>
        <taxon>Metazoa</taxon>
        <taxon>Chordata</taxon>
        <taxon>Craniata</taxon>
        <taxon>Vertebrata</taxon>
        <taxon>Euteleostomi</taxon>
        <taxon>Actinopterygii</taxon>
        <taxon>Neopterygii</taxon>
        <taxon>Teleostei</taxon>
        <taxon>Anguilliformes</taxon>
        <taxon>Anguillidae</taxon>
        <taxon>Anguilla</taxon>
    </lineage>
</organism>
<keyword evidence="1" id="KW-0812">Transmembrane</keyword>
<accession>A0A0E9SL21</accession>
<keyword evidence="1" id="KW-1133">Transmembrane helix</keyword>
<feature type="transmembrane region" description="Helical" evidence="1">
    <location>
        <begin position="20"/>
        <end position="39"/>
    </location>
</feature>
<dbReference type="EMBL" id="GBXM01067227">
    <property type="protein sequence ID" value="JAH41350.1"/>
    <property type="molecule type" value="Transcribed_RNA"/>
</dbReference>